<dbReference type="Gene3D" id="3.40.50.1000">
    <property type="entry name" value="HAD superfamily/HAD-like"/>
    <property type="match status" value="1"/>
</dbReference>
<dbReference type="PANTHER" id="PTHR43611:SF3">
    <property type="entry name" value="FLAVIN MONONUCLEOTIDE HYDROLASE 1, CHLOROPLATIC"/>
    <property type="match status" value="1"/>
</dbReference>
<dbReference type="PANTHER" id="PTHR43611">
    <property type="entry name" value="ALPHA-D-GLUCOSE 1-PHOSPHATE PHOSPHATASE"/>
    <property type="match status" value="1"/>
</dbReference>
<evidence type="ECO:0008006" key="3">
    <source>
        <dbReference type="Google" id="ProtNLM"/>
    </source>
</evidence>
<organism evidence="1 2">
    <name type="scientific">Candidatus Woesebacteria bacterium GWA1_41_8</name>
    <dbReference type="NCBI Taxonomy" id="1802471"/>
    <lineage>
        <taxon>Bacteria</taxon>
        <taxon>Candidatus Woeseibacteriota</taxon>
    </lineage>
</organism>
<dbReference type="EMBL" id="MGFJ01000002">
    <property type="protein sequence ID" value="OGM03217.1"/>
    <property type="molecule type" value="Genomic_DNA"/>
</dbReference>
<dbReference type="InterPro" id="IPR036412">
    <property type="entry name" value="HAD-like_sf"/>
</dbReference>
<dbReference type="InterPro" id="IPR006439">
    <property type="entry name" value="HAD-SF_hydro_IA"/>
</dbReference>
<accession>A0A1F7WL09</accession>
<dbReference type="AlphaFoldDB" id="A0A1F7WL09"/>
<dbReference type="Proteomes" id="UP000176198">
    <property type="component" value="Unassembled WGS sequence"/>
</dbReference>
<sequence>MIKALVFDLSRTLLFPVDKNYQGKLNALYKELKDASGFSFLDHFRLDENIMIYLRSLKKTCNLYIFTSGIIQDDPAIKPRLEEIFEKVFSAEKMGLNKKDMNAYTKLSKELGFKSYEIKLIDDSEVNVKAARSAGINAVLFSSLNDLRKKIQEHLSSN</sequence>
<dbReference type="NCBIfam" id="TIGR01509">
    <property type="entry name" value="HAD-SF-IA-v3"/>
    <property type="match status" value="1"/>
</dbReference>
<protein>
    <recommendedName>
        <fullName evidence="3">FCP1 homology domain-containing protein</fullName>
    </recommendedName>
</protein>
<dbReference type="STRING" id="1802471.A2115_02825"/>
<dbReference type="SUPFAM" id="SSF56784">
    <property type="entry name" value="HAD-like"/>
    <property type="match status" value="1"/>
</dbReference>
<gene>
    <name evidence="1" type="ORF">A2115_02825</name>
</gene>
<proteinExistence type="predicted"/>
<dbReference type="InterPro" id="IPR023214">
    <property type="entry name" value="HAD_sf"/>
</dbReference>
<evidence type="ECO:0000313" key="2">
    <source>
        <dbReference type="Proteomes" id="UP000176198"/>
    </source>
</evidence>
<dbReference type="Pfam" id="PF13419">
    <property type="entry name" value="HAD_2"/>
    <property type="match status" value="1"/>
</dbReference>
<name>A0A1F7WL09_9BACT</name>
<evidence type="ECO:0000313" key="1">
    <source>
        <dbReference type="EMBL" id="OGM03217.1"/>
    </source>
</evidence>
<reference evidence="1 2" key="1">
    <citation type="journal article" date="2016" name="Nat. Commun.">
        <title>Thousands of microbial genomes shed light on interconnected biogeochemical processes in an aquifer system.</title>
        <authorList>
            <person name="Anantharaman K."/>
            <person name="Brown C.T."/>
            <person name="Hug L.A."/>
            <person name="Sharon I."/>
            <person name="Castelle C.J."/>
            <person name="Probst A.J."/>
            <person name="Thomas B.C."/>
            <person name="Singh A."/>
            <person name="Wilkins M.J."/>
            <person name="Karaoz U."/>
            <person name="Brodie E.L."/>
            <person name="Williams K.H."/>
            <person name="Hubbard S.S."/>
            <person name="Banfield J.F."/>
        </authorList>
    </citation>
    <scope>NUCLEOTIDE SEQUENCE [LARGE SCALE GENOMIC DNA]</scope>
</reference>
<comment type="caution">
    <text evidence="1">The sequence shown here is derived from an EMBL/GenBank/DDBJ whole genome shotgun (WGS) entry which is preliminary data.</text>
</comment>
<dbReference type="InterPro" id="IPR041492">
    <property type="entry name" value="HAD_2"/>
</dbReference>